<organism evidence="2 3">
    <name type="scientific">Sphingopyxis macrogoltabida</name>
    <name type="common">Sphingomonas macrogoltabidus</name>
    <dbReference type="NCBI Taxonomy" id="33050"/>
    <lineage>
        <taxon>Bacteria</taxon>
        <taxon>Pseudomonadati</taxon>
        <taxon>Pseudomonadota</taxon>
        <taxon>Alphaproteobacteria</taxon>
        <taxon>Sphingomonadales</taxon>
        <taxon>Sphingomonadaceae</taxon>
        <taxon>Sphingopyxis</taxon>
    </lineage>
</organism>
<sequence length="284" mass="31164">MAIVQRLAEKHRDDAQRSENIAAVAASIGHNNPPIEEQIVVDLAEALEVGGISKRIADLLASAGRAPVVIADAEMAGSYADLIKQMVAAGKAVEGEREKLNRPLLIAQRALKGRADAIVQPLAEAERTARARVKAFDDAEQEKERQRQAEIRREQEAERQRLQAIADEEARKERERLQAIENERAAAEAREAVAVEVAAPVVEVEPEPEPETTAPIVRGDYGAKVVRTTNWKHEILSVRQLPDSILKHAKVVEAIDKVIAAQVRGGTREMKGVRIYSETGTAIR</sequence>
<reference evidence="3" key="1">
    <citation type="submission" date="2015-11" db="EMBL/GenBank/DDBJ databases">
        <title>Complete genome sequence of a polyethylene-glycol degrader Sphingopyxis macrogoltabida 203N (NBRC 111659).</title>
        <authorList>
            <person name="Yoshiyuki O."/>
            <person name="Shouta N."/>
            <person name="Nagata Y."/>
            <person name="Numata M."/>
            <person name="Tsuchikane K."/>
            <person name="Hosoyama A."/>
            <person name="Yamazoe A."/>
            <person name="Tsuda M."/>
            <person name="Fujita N."/>
            <person name="Kawai F."/>
        </authorList>
    </citation>
    <scope>NUCLEOTIDE SEQUENCE [LARGE SCALE GENOMIC DNA]</scope>
    <source>
        <strain evidence="3">203N</strain>
    </source>
</reference>
<protein>
    <submittedName>
        <fullName evidence="2">Uncharacterized protein</fullName>
    </submittedName>
</protein>
<keyword evidence="3" id="KW-1185">Reference proteome</keyword>
<evidence type="ECO:0000313" key="3">
    <source>
        <dbReference type="Proteomes" id="UP000076088"/>
    </source>
</evidence>
<gene>
    <name evidence="2" type="ORF">ATM17_12900</name>
</gene>
<dbReference type="EMBL" id="CP013344">
    <property type="protein sequence ID" value="AMU89935.1"/>
    <property type="molecule type" value="Genomic_DNA"/>
</dbReference>
<dbReference type="Proteomes" id="UP000076088">
    <property type="component" value="Chromosome"/>
</dbReference>
<reference evidence="2 3" key="2">
    <citation type="journal article" date="2016" name="Genome Announc.">
        <title>Complete Genome Sequence of Sphingopyxis macrogoltabida Strain 203N (NBRC 111659), a Polyethylene Glycol Degrader.</title>
        <authorList>
            <person name="Ohtsubo Y."/>
            <person name="Nonoyama S."/>
            <person name="Nagata Y."/>
            <person name="Numata M."/>
            <person name="Tsuchikane K."/>
            <person name="Hosoyama A."/>
            <person name="Yamazoe A."/>
            <person name="Tsuda M."/>
            <person name="Fujita N."/>
            <person name="Kawai F."/>
        </authorList>
    </citation>
    <scope>NUCLEOTIDE SEQUENCE [LARGE SCALE GENOMIC DNA]</scope>
    <source>
        <strain evidence="2 3">203N</strain>
    </source>
</reference>
<feature type="coiled-coil region" evidence="1">
    <location>
        <begin position="122"/>
        <end position="190"/>
    </location>
</feature>
<proteinExistence type="predicted"/>
<evidence type="ECO:0000313" key="2">
    <source>
        <dbReference type="EMBL" id="AMU89935.1"/>
    </source>
</evidence>
<dbReference type="AlphaFoldDB" id="A0AAC8Z167"/>
<keyword evidence="1" id="KW-0175">Coiled coil</keyword>
<dbReference type="RefSeq" id="WP_054726181.1">
    <property type="nucleotide sequence ID" value="NZ_CP009429.1"/>
</dbReference>
<evidence type="ECO:0000256" key="1">
    <source>
        <dbReference type="SAM" id="Coils"/>
    </source>
</evidence>
<accession>A0AAC8Z167</accession>
<name>A0AAC8Z167_SPHMC</name>
<dbReference type="KEGG" id="smaz:LH19_06920"/>